<feature type="transmembrane region" description="Helical" evidence="7">
    <location>
        <begin position="106"/>
        <end position="127"/>
    </location>
</feature>
<keyword evidence="4 7" id="KW-0812">Transmembrane</keyword>
<dbReference type="InterPro" id="IPR000515">
    <property type="entry name" value="MetI-like"/>
</dbReference>
<dbReference type="STRING" id="1555112.LIP_2330"/>
<evidence type="ECO:0000256" key="5">
    <source>
        <dbReference type="ARBA" id="ARBA00022989"/>
    </source>
</evidence>
<keyword evidence="6 7" id="KW-0472">Membrane</keyword>
<name>A0A0K2SM37_LIMPI</name>
<comment type="subcellular location">
    <subcellularLocation>
        <location evidence="1 7">Cell membrane</location>
        <topology evidence="1 7">Multi-pass membrane protein</topology>
    </subcellularLocation>
</comment>
<accession>A0A0K2SM37</accession>
<feature type="transmembrane region" description="Helical" evidence="7">
    <location>
        <begin position="72"/>
        <end position="94"/>
    </location>
</feature>
<protein>
    <submittedName>
        <fullName evidence="9">ABC transporter permease</fullName>
    </submittedName>
</protein>
<organism evidence="9 10">
    <name type="scientific">Limnochorda pilosa</name>
    <dbReference type="NCBI Taxonomy" id="1555112"/>
    <lineage>
        <taxon>Bacteria</taxon>
        <taxon>Bacillati</taxon>
        <taxon>Bacillota</taxon>
        <taxon>Limnochordia</taxon>
        <taxon>Limnochordales</taxon>
        <taxon>Limnochordaceae</taxon>
        <taxon>Limnochorda</taxon>
    </lineage>
</organism>
<dbReference type="GO" id="GO:0005886">
    <property type="term" value="C:plasma membrane"/>
    <property type="evidence" value="ECO:0007669"/>
    <property type="project" value="UniProtKB-SubCell"/>
</dbReference>
<proteinExistence type="inferred from homology"/>
<sequence>MRRVMATGRILLIGLALMAVLVPLAWLFVTSIKMPDELFQDPPVLIPSAVTFEHYRDLLTSPNFLQPALNSLIVATAATLASTLLGAMAAYSLARMRLPLRLNGILAGWFLITRMYPAISTAIPYFLLMKTFGLLDTRWALIITYTGFNLSFVVWQMLGYYQELPIDLENAAFVDGASTLQTFLRVTMPLTLPGLASTAVFAFIMSWNEFLFAVILTSVGTKTLPVSIAGFITDKNLAWAEMSAFSILTILPVVIFALATQRYLVRGLTMGAVKG</sequence>
<dbReference type="SUPFAM" id="SSF161098">
    <property type="entry name" value="MetI-like"/>
    <property type="match status" value="1"/>
</dbReference>
<evidence type="ECO:0000256" key="4">
    <source>
        <dbReference type="ARBA" id="ARBA00022692"/>
    </source>
</evidence>
<dbReference type="PANTHER" id="PTHR32243:SF18">
    <property type="entry name" value="INNER MEMBRANE ABC TRANSPORTER PERMEASE PROTEIN YCJP"/>
    <property type="match status" value="1"/>
</dbReference>
<evidence type="ECO:0000256" key="3">
    <source>
        <dbReference type="ARBA" id="ARBA00022475"/>
    </source>
</evidence>
<dbReference type="PROSITE" id="PS50928">
    <property type="entry name" value="ABC_TM1"/>
    <property type="match status" value="1"/>
</dbReference>
<dbReference type="InterPro" id="IPR035906">
    <property type="entry name" value="MetI-like_sf"/>
</dbReference>
<evidence type="ECO:0000256" key="7">
    <source>
        <dbReference type="RuleBase" id="RU363032"/>
    </source>
</evidence>
<dbReference type="Pfam" id="PF00528">
    <property type="entry name" value="BPD_transp_1"/>
    <property type="match status" value="1"/>
</dbReference>
<keyword evidence="3" id="KW-1003">Cell membrane</keyword>
<dbReference type="Proteomes" id="UP000065807">
    <property type="component" value="Chromosome"/>
</dbReference>
<feature type="transmembrane region" description="Helical" evidence="7">
    <location>
        <begin position="182"/>
        <end position="204"/>
    </location>
</feature>
<evidence type="ECO:0000259" key="8">
    <source>
        <dbReference type="PROSITE" id="PS50928"/>
    </source>
</evidence>
<keyword evidence="2 7" id="KW-0813">Transport</keyword>
<comment type="similarity">
    <text evidence="7">Belongs to the binding-protein-dependent transport system permease family.</text>
</comment>
<reference evidence="10" key="2">
    <citation type="journal article" date="2016" name="Int. J. Syst. Evol. Microbiol.">
        <title>Complete genome sequence and cell structure of Limnochorda pilosa, a Gram-negative spore-former within the phylum Firmicutes.</title>
        <authorList>
            <person name="Watanabe M."/>
            <person name="Kojima H."/>
            <person name="Fukui M."/>
        </authorList>
    </citation>
    <scope>NUCLEOTIDE SEQUENCE [LARGE SCALE GENOMIC DNA]</scope>
    <source>
        <strain evidence="10">HC45</strain>
    </source>
</reference>
<dbReference type="KEGG" id="lpil:LIP_2330"/>
<evidence type="ECO:0000256" key="6">
    <source>
        <dbReference type="ARBA" id="ARBA00023136"/>
    </source>
</evidence>
<dbReference type="EMBL" id="AP014924">
    <property type="protein sequence ID" value="BAS28171.1"/>
    <property type="molecule type" value="Genomic_DNA"/>
</dbReference>
<evidence type="ECO:0000313" key="10">
    <source>
        <dbReference type="Proteomes" id="UP000065807"/>
    </source>
</evidence>
<keyword evidence="5 7" id="KW-1133">Transmembrane helix</keyword>
<dbReference type="CDD" id="cd06261">
    <property type="entry name" value="TM_PBP2"/>
    <property type="match status" value="1"/>
</dbReference>
<feature type="transmembrane region" description="Helical" evidence="7">
    <location>
        <begin position="244"/>
        <end position="265"/>
    </location>
</feature>
<evidence type="ECO:0000313" key="9">
    <source>
        <dbReference type="EMBL" id="BAS28171.1"/>
    </source>
</evidence>
<feature type="domain" description="ABC transmembrane type-1" evidence="8">
    <location>
        <begin position="68"/>
        <end position="260"/>
    </location>
</feature>
<dbReference type="AlphaFoldDB" id="A0A0K2SM37"/>
<dbReference type="GO" id="GO:0055085">
    <property type="term" value="P:transmembrane transport"/>
    <property type="evidence" value="ECO:0007669"/>
    <property type="project" value="InterPro"/>
</dbReference>
<gene>
    <name evidence="9" type="ORF">LIP_2330</name>
</gene>
<dbReference type="RefSeq" id="WP_082726209.1">
    <property type="nucleotide sequence ID" value="NZ_AP014924.1"/>
</dbReference>
<dbReference type="OrthoDB" id="27560at2"/>
<feature type="transmembrane region" description="Helical" evidence="7">
    <location>
        <begin position="210"/>
        <end position="232"/>
    </location>
</feature>
<evidence type="ECO:0000256" key="2">
    <source>
        <dbReference type="ARBA" id="ARBA00022448"/>
    </source>
</evidence>
<dbReference type="Gene3D" id="1.10.3720.10">
    <property type="entry name" value="MetI-like"/>
    <property type="match status" value="1"/>
</dbReference>
<evidence type="ECO:0000256" key="1">
    <source>
        <dbReference type="ARBA" id="ARBA00004651"/>
    </source>
</evidence>
<feature type="transmembrane region" description="Helical" evidence="7">
    <location>
        <begin position="139"/>
        <end position="161"/>
    </location>
</feature>
<reference evidence="10" key="1">
    <citation type="submission" date="2015-07" db="EMBL/GenBank/DDBJ databases">
        <title>Complete genome sequence and phylogenetic analysis of Limnochorda pilosa.</title>
        <authorList>
            <person name="Watanabe M."/>
            <person name="Kojima H."/>
            <person name="Fukui M."/>
        </authorList>
    </citation>
    <scope>NUCLEOTIDE SEQUENCE [LARGE SCALE GENOMIC DNA]</scope>
    <source>
        <strain evidence="10">HC45</strain>
    </source>
</reference>
<keyword evidence="10" id="KW-1185">Reference proteome</keyword>
<dbReference type="PANTHER" id="PTHR32243">
    <property type="entry name" value="MALTOSE TRANSPORT SYSTEM PERMEASE-RELATED"/>
    <property type="match status" value="1"/>
</dbReference>
<dbReference type="InterPro" id="IPR050901">
    <property type="entry name" value="BP-dep_ABC_trans_perm"/>
</dbReference>